<name>F1YJU1_9ACTN</name>
<proteinExistence type="predicted"/>
<gene>
    <name evidence="1" type="ORF">SCNU_10856</name>
</gene>
<dbReference type="AlphaFoldDB" id="F1YJU1"/>
<comment type="caution">
    <text evidence="1">The sequence shown here is derived from an EMBL/GenBank/DDBJ whole genome shotgun (WGS) entry which is preliminary data.</text>
</comment>
<sequence>MTVVVLNSVFVFVTVSVTVRVPVAFDVSVSVSVFVTVDVAVCVAVRPAVVETSVVVSVTVSVTVAAVPDDRLSPTRKKVTMTSAAATQAIAVMIRQRRTAAVSAAESVAGGAGLAGGG</sequence>
<protein>
    <submittedName>
        <fullName evidence="1">Uncharacterized protein</fullName>
    </submittedName>
</protein>
<dbReference type="STRING" id="644548.SCNU_10856"/>
<accession>F1YJU1</accession>
<evidence type="ECO:0000313" key="1">
    <source>
        <dbReference type="EMBL" id="EGD55023.1"/>
    </source>
</evidence>
<evidence type="ECO:0000313" key="2">
    <source>
        <dbReference type="Proteomes" id="UP000035065"/>
    </source>
</evidence>
<dbReference type="EMBL" id="AEUD01000008">
    <property type="protein sequence ID" value="EGD55023.1"/>
    <property type="molecule type" value="Genomic_DNA"/>
</dbReference>
<reference evidence="1 2" key="1">
    <citation type="journal article" date="2011" name="J. Bacteriol.">
        <title>Draft Genome Sequence of Gordonia neofelifaecis NRRL B-59395, a Cholesterol-Degrading Actinomycete.</title>
        <authorList>
            <person name="Ge F."/>
            <person name="Li W."/>
            <person name="Chen G."/>
            <person name="Liu Y."/>
            <person name="Zhang G."/>
            <person name="Yong B."/>
            <person name="Wang Q."/>
            <person name="Wang N."/>
            <person name="Huang Z."/>
            <person name="Li W."/>
            <person name="Wang J."/>
            <person name="Wu C."/>
            <person name="Xie Q."/>
            <person name="Liu G."/>
        </authorList>
    </citation>
    <scope>NUCLEOTIDE SEQUENCE [LARGE SCALE GENOMIC DNA]</scope>
    <source>
        <strain evidence="1 2">NRRL B-59395</strain>
    </source>
</reference>
<dbReference type="Proteomes" id="UP000035065">
    <property type="component" value="Unassembled WGS sequence"/>
</dbReference>
<keyword evidence="2" id="KW-1185">Reference proteome</keyword>
<organism evidence="1 2">
    <name type="scientific">Gordonia neofelifaecis NRRL B-59395</name>
    <dbReference type="NCBI Taxonomy" id="644548"/>
    <lineage>
        <taxon>Bacteria</taxon>
        <taxon>Bacillati</taxon>
        <taxon>Actinomycetota</taxon>
        <taxon>Actinomycetes</taxon>
        <taxon>Mycobacteriales</taxon>
        <taxon>Gordoniaceae</taxon>
        <taxon>Gordonia</taxon>
    </lineage>
</organism>